<protein>
    <submittedName>
        <fullName evidence="1">Uncharacterized protein</fullName>
    </submittedName>
</protein>
<organism evidence="1 2">
    <name type="scientific">Cryptolaemus montrouzieri</name>
    <dbReference type="NCBI Taxonomy" id="559131"/>
    <lineage>
        <taxon>Eukaryota</taxon>
        <taxon>Metazoa</taxon>
        <taxon>Ecdysozoa</taxon>
        <taxon>Arthropoda</taxon>
        <taxon>Hexapoda</taxon>
        <taxon>Insecta</taxon>
        <taxon>Pterygota</taxon>
        <taxon>Neoptera</taxon>
        <taxon>Endopterygota</taxon>
        <taxon>Coleoptera</taxon>
        <taxon>Polyphaga</taxon>
        <taxon>Cucujiformia</taxon>
        <taxon>Coccinelloidea</taxon>
        <taxon>Coccinellidae</taxon>
        <taxon>Scymninae</taxon>
        <taxon>Scymnini</taxon>
        <taxon>Cryptolaemus</taxon>
    </lineage>
</organism>
<comment type="caution">
    <text evidence="1">The sequence shown here is derived from an EMBL/GenBank/DDBJ whole genome shotgun (WGS) entry which is preliminary data.</text>
</comment>
<sequence length="132" mass="14812">MASSEVHAVLCVELNRLRKDDIIEVLITLTLPEKMANPIVTEYVKNLKLALAQYTENDEDYENDSNSSFDTFINGTVGTKDTGFIKDSQVDTSQGKLDFNREELIKLLEFKIGVLDDTVVETKKTDADMTTS</sequence>
<evidence type="ECO:0000313" key="1">
    <source>
        <dbReference type="EMBL" id="KAL3286926.1"/>
    </source>
</evidence>
<name>A0ABD2P8D3_9CUCU</name>
<dbReference type="AlphaFoldDB" id="A0ABD2P8D3"/>
<dbReference type="Proteomes" id="UP001516400">
    <property type="component" value="Unassembled WGS sequence"/>
</dbReference>
<proteinExistence type="predicted"/>
<reference evidence="1 2" key="1">
    <citation type="journal article" date="2021" name="BMC Biol.">
        <title>Horizontally acquired antibacterial genes associated with adaptive radiation of ladybird beetles.</title>
        <authorList>
            <person name="Li H.S."/>
            <person name="Tang X.F."/>
            <person name="Huang Y.H."/>
            <person name="Xu Z.Y."/>
            <person name="Chen M.L."/>
            <person name="Du X.Y."/>
            <person name="Qiu B.Y."/>
            <person name="Chen P.T."/>
            <person name="Zhang W."/>
            <person name="Slipinski A."/>
            <person name="Escalona H.E."/>
            <person name="Waterhouse R.M."/>
            <person name="Zwick A."/>
            <person name="Pang H."/>
        </authorList>
    </citation>
    <scope>NUCLEOTIDE SEQUENCE [LARGE SCALE GENOMIC DNA]</scope>
    <source>
        <strain evidence="1">SYSU2018</strain>
    </source>
</reference>
<gene>
    <name evidence="1" type="ORF">HHI36_001411</name>
</gene>
<accession>A0ABD2P8D3</accession>
<dbReference type="EMBL" id="JABFTP020000185">
    <property type="protein sequence ID" value="KAL3286926.1"/>
    <property type="molecule type" value="Genomic_DNA"/>
</dbReference>
<evidence type="ECO:0000313" key="2">
    <source>
        <dbReference type="Proteomes" id="UP001516400"/>
    </source>
</evidence>
<keyword evidence="2" id="KW-1185">Reference proteome</keyword>